<dbReference type="PANTHER" id="PTHR24329">
    <property type="entry name" value="HOMEOBOX PROTEIN ARISTALESS"/>
    <property type="match status" value="1"/>
</dbReference>
<dbReference type="GO" id="GO:0000977">
    <property type="term" value="F:RNA polymerase II transcription regulatory region sequence-specific DNA binding"/>
    <property type="evidence" value="ECO:0007669"/>
    <property type="project" value="TreeGrafter"/>
</dbReference>
<keyword evidence="2" id="KW-0217">Developmental protein</keyword>
<dbReference type="PROSITE" id="PS00027">
    <property type="entry name" value="HOMEOBOX_1"/>
    <property type="match status" value="1"/>
</dbReference>
<reference evidence="10" key="2">
    <citation type="submission" date="2020-05" db="UniProtKB">
        <authorList>
            <consortium name="EnsemblMetazoa"/>
        </authorList>
    </citation>
    <scope>IDENTIFICATION</scope>
    <source>
        <strain evidence="10">A-37</strain>
    </source>
</reference>
<keyword evidence="5 6" id="KW-0539">Nucleus</keyword>
<evidence type="ECO:0000256" key="3">
    <source>
        <dbReference type="ARBA" id="ARBA00023125"/>
    </source>
</evidence>
<dbReference type="FunFam" id="1.10.10.60:FF:000102">
    <property type="entry name" value="Aristaless related homeobox"/>
    <property type="match status" value="1"/>
</dbReference>
<feature type="region of interest" description="Disordered" evidence="8">
    <location>
        <begin position="123"/>
        <end position="201"/>
    </location>
</feature>
<evidence type="ECO:0000256" key="7">
    <source>
        <dbReference type="RuleBase" id="RU000682"/>
    </source>
</evidence>
<dbReference type="Proteomes" id="UP000075883">
    <property type="component" value="Unassembled WGS sequence"/>
</dbReference>
<evidence type="ECO:0000256" key="8">
    <source>
        <dbReference type="SAM" id="MobiDB-lite"/>
    </source>
</evidence>
<dbReference type="GO" id="GO:0000981">
    <property type="term" value="F:DNA-binding transcription factor activity, RNA polymerase II-specific"/>
    <property type="evidence" value="ECO:0007669"/>
    <property type="project" value="InterPro"/>
</dbReference>
<dbReference type="EnsemblMetazoa" id="ACUA001312-RA">
    <property type="protein sequence ID" value="ACUA001312-PA"/>
    <property type="gene ID" value="ACUA001312"/>
</dbReference>
<dbReference type="InterPro" id="IPR009057">
    <property type="entry name" value="Homeodomain-like_sf"/>
</dbReference>
<dbReference type="SMART" id="SM00389">
    <property type="entry name" value="HOX"/>
    <property type="match status" value="1"/>
</dbReference>
<comment type="subcellular location">
    <subcellularLocation>
        <location evidence="1 6 7">Nucleus</location>
    </subcellularLocation>
</comment>
<evidence type="ECO:0000259" key="9">
    <source>
        <dbReference type="PROSITE" id="PS50071"/>
    </source>
</evidence>
<dbReference type="PROSITE" id="PS50071">
    <property type="entry name" value="HOMEOBOX_2"/>
    <property type="match status" value="1"/>
</dbReference>
<feature type="domain" description="Homeobox" evidence="9">
    <location>
        <begin position="3"/>
        <end position="63"/>
    </location>
</feature>
<keyword evidence="11" id="KW-1185">Reference proteome</keyword>
<dbReference type="VEuPathDB" id="VectorBase:ACUA001312"/>
<feature type="compositionally biased region" description="Basic residues" evidence="8">
    <location>
        <begin position="366"/>
        <end position="379"/>
    </location>
</feature>
<evidence type="ECO:0000313" key="10">
    <source>
        <dbReference type="EnsemblMetazoa" id="ACUA001312-PA"/>
    </source>
</evidence>
<dbReference type="STRING" id="139723.A0A182LT61"/>
<protein>
    <recommendedName>
        <fullName evidence="9">Homeobox domain-containing protein</fullName>
    </recommendedName>
</protein>
<feature type="region of interest" description="Disordered" evidence="8">
    <location>
        <begin position="511"/>
        <end position="541"/>
    </location>
</feature>
<keyword evidence="3 6" id="KW-0238">DNA-binding</keyword>
<dbReference type="InterPro" id="IPR017970">
    <property type="entry name" value="Homeobox_CS"/>
</dbReference>
<feature type="compositionally biased region" description="Low complexity" evidence="8">
    <location>
        <begin position="430"/>
        <end position="448"/>
    </location>
</feature>
<organism evidence="10 11">
    <name type="scientific">Anopheles culicifacies</name>
    <dbReference type="NCBI Taxonomy" id="139723"/>
    <lineage>
        <taxon>Eukaryota</taxon>
        <taxon>Metazoa</taxon>
        <taxon>Ecdysozoa</taxon>
        <taxon>Arthropoda</taxon>
        <taxon>Hexapoda</taxon>
        <taxon>Insecta</taxon>
        <taxon>Pterygota</taxon>
        <taxon>Neoptera</taxon>
        <taxon>Endopterygota</taxon>
        <taxon>Diptera</taxon>
        <taxon>Nematocera</taxon>
        <taxon>Culicoidea</taxon>
        <taxon>Culicidae</taxon>
        <taxon>Anophelinae</taxon>
        <taxon>Anopheles</taxon>
        <taxon>culicifacies species complex</taxon>
    </lineage>
</organism>
<feature type="compositionally biased region" description="Basic residues" evidence="8">
    <location>
        <begin position="180"/>
        <end position="190"/>
    </location>
</feature>
<keyword evidence="4 6" id="KW-0371">Homeobox</keyword>
<evidence type="ECO:0000256" key="2">
    <source>
        <dbReference type="ARBA" id="ARBA00022473"/>
    </source>
</evidence>
<dbReference type="GO" id="GO:0005634">
    <property type="term" value="C:nucleus"/>
    <property type="evidence" value="ECO:0007669"/>
    <property type="project" value="UniProtKB-SubCell"/>
</dbReference>
<evidence type="ECO:0000256" key="6">
    <source>
        <dbReference type="PROSITE-ProRule" id="PRU00108"/>
    </source>
</evidence>
<name>A0A182LT61_9DIPT</name>
<dbReference type="Gene3D" id="1.10.10.60">
    <property type="entry name" value="Homeodomain-like"/>
    <property type="match status" value="1"/>
</dbReference>
<sequence>MKRKQRRYRTTFNSLQLQELERAFQRTHYPDVFFREELAVRIDLTEARVQVWFQNRRAKWRKSEKTSDGGTGDSQQDHQDSQQISTSSSSSTGTTALCHRGDETGEGVLSEVSMLVDAADGANGSRMIDDEEDDDGLGLSNDVLHGMSGTLKSQHHPQGLGGLGKNSGLNDQLSSEQSGNHHHHLHHHLQQQHQSQHVGLSSRASILDAVDVVLPGSSSTAGLSFDGGSLHSMTLGLPDDPTGSGPVNTSGYSVVDAELPRLMIGSLSSPGRLSPNLFLNLNFDHLNSLDGSRSSSLTFEWNSFTGTSATSTSTKLTPSGSSYTTSMNSSSDGLGTVNAVNQDGAGSCCSLHPNDDSVQQQQTLHHQSHQHHQHHHHHQQQQQQTTSVYDDEMKFLHVDHFGAMESFKHESLFNLDQTLLSASGPPSTDQPLTLLQQQSHHQQLPSHTHQQHEHQQQVLGGTHSAQKVSLQQQQHHHHHHPHHHHHLHHHAHHGHHLGVLVDELSGFPSLTNHTGAAGDDESVSSQTVSNACLDDPQRTSPSELLDLERPINIHINVEDGLDTMHTDDKF</sequence>
<dbReference type="InterPro" id="IPR001356">
    <property type="entry name" value="HD"/>
</dbReference>
<evidence type="ECO:0000256" key="4">
    <source>
        <dbReference type="ARBA" id="ARBA00023155"/>
    </source>
</evidence>
<evidence type="ECO:0000256" key="1">
    <source>
        <dbReference type="ARBA" id="ARBA00004123"/>
    </source>
</evidence>
<feature type="DNA-binding region" description="Homeobox" evidence="6">
    <location>
        <begin position="5"/>
        <end position="64"/>
    </location>
</feature>
<evidence type="ECO:0000313" key="11">
    <source>
        <dbReference type="Proteomes" id="UP000075883"/>
    </source>
</evidence>
<feature type="compositionally biased region" description="Basic residues" evidence="8">
    <location>
        <begin position="474"/>
        <end position="494"/>
    </location>
</feature>
<feature type="compositionally biased region" description="Low complexity" evidence="8">
    <location>
        <begin position="81"/>
        <end position="95"/>
    </location>
</feature>
<dbReference type="PANTHER" id="PTHR24329:SF543">
    <property type="entry name" value="FI01017P-RELATED"/>
    <property type="match status" value="1"/>
</dbReference>
<feature type="region of interest" description="Disordered" evidence="8">
    <location>
        <begin position="60"/>
        <end position="101"/>
    </location>
</feature>
<reference evidence="11" key="1">
    <citation type="submission" date="2013-09" db="EMBL/GenBank/DDBJ databases">
        <title>The Genome Sequence of Anopheles culicifacies species A.</title>
        <authorList>
            <consortium name="The Broad Institute Genomics Platform"/>
            <person name="Neafsey D.E."/>
            <person name="Besansky N."/>
            <person name="Howell P."/>
            <person name="Walton C."/>
            <person name="Young S.K."/>
            <person name="Zeng Q."/>
            <person name="Gargeya S."/>
            <person name="Fitzgerald M."/>
            <person name="Haas B."/>
            <person name="Abouelleil A."/>
            <person name="Allen A.W."/>
            <person name="Alvarado L."/>
            <person name="Arachchi H.M."/>
            <person name="Berlin A.M."/>
            <person name="Chapman S.B."/>
            <person name="Gainer-Dewar J."/>
            <person name="Goldberg J."/>
            <person name="Griggs A."/>
            <person name="Gujja S."/>
            <person name="Hansen M."/>
            <person name="Howarth C."/>
            <person name="Imamovic A."/>
            <person name="Ireland A."/>
            <person name="Larimer J."/>
            <person name="McCowan C."/>
            <person name="Murphy C."/>
            <person name="Pearson M."/>
            <person name="Poon T.W."/>
            <person name="Priest M."/>
            <person name="Roberts A."/>
            <person name="Saif S."/>
            <person name="Shea T."/>
            <person name="Sisk P."/>
            <person name="Sykes S."/>
            <person name="Wortman J."/>
            <person name="Nusbaum C."/>
            <person name="Birren B."/>
        </authorList>
    </citation>
    <scope>NUCLEOTIDE SEQUENCE [LARGE SCALE GENOMIC DNA]</scope>
    <source>
        <strain evidence="11">A-37</strain>
    </source>
</reference>
<feature type="compositionally biased region" description="Polar residues" evidence="8">
    <location>
        <begin position="463"/>
        <end position="473"/>
    </location>
</feature>
<accession>A0A182LT61</accession>
<dbReference type="InterPro" id="IPR050649">
    <property type="entry name" value="Paired_Homeobox_TFs"/>
</dbReference>
<dbReference type="CDD" id="cd00086">
    <property type="entry name" value="homeodomain"/>
    <property type="match status" value="1"/>
</dbReference>
<dbReference type="Pfam" id="PF00046">
    <property type="entry name" value="Homeodomain"/>
    <property type="match status" value="1"/>
</dbReference>
<proteinExistence type="predicted"/>
<dbReference type="EMBL" id="AXCM01001137">
    <property type="status" value="NOT_ANNOTATED_CDS"/>
    <property type="molecule type" value="Genomic_DNA"/>
</dbReference>
<dbReference type="AlphaFoldDB" id="A0A182LT61"/>
<dbReference type="SUPFAM" id="SSF46689">
    <property type="entry name" value="Homeodomain-like"/>
    <property type="match status" value="1"/>
</dbReference>
<feature type="region of interest" description="Disordered" evidence="8">
    <location>
        <begin position="422"/>
        <end position="494"/>
    </location>
</feature>
<feature type="compositionally biased region" description="Low complexity" evidence="8">
    <location>
        <begin position="307"/>
        <end position="331"/>
    </location>
</feature>
<evidence type="ECO:0000256" key="5">
    <source>
        <dbReference type="ARBA" id="ARBA00023242"/>
    </source>
</evidence>
<feature type="region of interest" description="Disordered" evidence="8">
    <location>
        <begin position="307"/>
        <end position="387"/>
    </location>
</feature>